<evidence type="ECO:0000313" key="3">
    <source>
        <dbReference type="EMBL" id="SVA15232.1"/>
    </source>
</evidence>
<dbReference type="EMBL" id="UINC01004560">
    <property type="protein sequence ID" value="SVA15232.1"/>
    <property type="molecule type" value="Genomic_DNA"/>
</dbReference>
<feature type="transmembrane region" description="Helical" evidence="1">
    <location>
        <begin position="192"/>
        <end position="210"/>
    </location>
</feature>
<keyword evidence="1" id="KW-0812">Transmembrane</keyword>
<dbReference type="SUPFAM" id="SSF53448">
    <property type="entry name" value="Nucleotide-diphospho-sugar transferases"/>
    <property type="match status" value="1"/>
</dbReference>
<dbReference type="AlphaFoldDB" id="A0A381TGH6"/>
<proteinExistence type="predicted"/>
<evidence type="ECO:0000259" key="2">
    <source>
        <dbReference type="Pfam" id="PF00535"/>
    </source>
</evidence>
<feature type="domain" description="Glycosyltransferase 2-like" evidence="2">
    <location>
        <begin position="9"/>
        <end position="158"/>
    </location>
</feature>
<feature type="non-terminal residue" evidence="3">
    <location>
        <position position="296"/>
    </location>
</feature>
<dbReference type="PANTHER" id="PTHR43685">
    <property type="entry name" value="GLYCOSYLTRANSFERASE"/>
    <property type="match status" value="1"/>
</dbReference>
<feature type="transmembrane region" description="Helical" evidence="1">
    <location>
        <begin position="243"/>
        <end position="265"/>
    </location>
</feature>
<dbReference type="Gene3D" id="3.90.550.10">
    <property type="entry name" value="Spore Coat Polysaccharide Biosynthesis Protein SpsA, Chain A"/>
    <property type="match status" value="1"/>
</dbReference>
<dbReference type="InterPro" id="IPR050834">
    <property type="entry name" value="Glycosyltransf_2"/>
</dbReference>
<dbReference type="InterPro" id="IPR001173">
    <property type="entry name" value="Glyco_trans_2-like"/>
</dbReference>
<dbReference type="PANTHER" id="PTHR43685:SF2">
    <property type="entry name" value="GLYCOSYLTRANSFERASE 2-LIKE DOMAIN-CONTAINING PROTEIN"/>
    <property type="match status" value="1"/>
</dbReference>
<organism evidence="3">
    <name type="scientific">marine metagenome</name>
    <dbReference type="NCBI Taxonomy" id="408172"/>
    <lineage>
        <taxon>unclassified sequences</taxon>
        <taxon>metagenomes</taxon>
        <taxon>ecological metagenomes</taxon>
    </lineage>
</organism>
<evidence type="ECO:0000256" key="1">
    <source>
        <dbReference type="SAM" id="Phobius"/>
    </source>
</evidence>
<name>A0A381TGH6_9ZZZZ</name>
<gene>
    <name evidence="3" type="ORF">METZ01_LOCUS68086</name>
</gene>
<dbReference type="Pfam" id="PF00535">
    <property type="entry name" value="Glycos_transf_2"/>
    <property type="match status" value="1"/>
</dbReference>
<keyword evidence="1" id="KW-1133">Transmembrane helix</keyword>
<reference evidence="3" key="1">
    <citation type="submission" date="2018-05" db="EMBL/GenBank/DDBJ databases">
        <authorList>
            <person name="Lanie J.A."/>
            <person name="Ng W.-L."/>
            <person name="Kazmierczak K.M."/>
            <person name="Andrzejewski T.M."/>
            <person name="Davidsen T.M."/>
            <person name="Wayne K.J."/>
            <person name="Tettelin H."/>
            <person name="Glass J.I."/>
            <person name="Rusch D."/>
            <person name="Podicherti R."/>
            <person name="Tsui H.-C.T."/>
            <person name="Winkler M.E."/>
        </authorList>
    </citation>
    <scope>NUCLEOTIDE SEQUENCE</scope>
</reference>
<accession>A0A381TGH6</accession>
<dbReference type="InterPro" id="IPR029044">
    <property type="entry name" value="Nucleotide-diphossugar_trans"/>
</dbReference>
<keyword evidence="1" id="KW-0472">Membrane</keyword>
<sequence length="296" mass="34185">MKHESIVFSIIIPFKSWSSNLGECLEHIQKQTFRRYEVILLPDKEINLPEVYLGLPISTYSTGEVNPSLKRCLGAEKSKGQYLAFIDDDAYPQSDWLEVGWNILSNHNDISAIGGPAITPKNDPFWGRVFGAIFLSNFSGGFKERYLPTPPRRMVDDWPTVNLMVRKEAFDKVGGFSTEFWPGEDTKFCLDLIINGFNIFYIPELVVFHHRRSRFRKHMRQVGNYGYHRGIFSKQFPQTSRRFVYFIPTLFTLFFIVGGGLTLIYPEIKPIYKGGMLIYGLSLLISLKDILKQESW</sequence>
<protein>
    <recommendedName>
        <fullName evidence="2">Glycosyltransferase 2-like domain-containing protein</fullName>
    </recommendedName>
</protein>